<keyword evidence="7 14" id="KW-1133">Transmembrane helix</keyword>
<dbReference type="InterPro" id="IPR009386">
    <property type="entry name" value="ZapG-like"/>
</dbReference>
<reference evidence="16 18" key="2">
    <citation type="submission" date="2019-11" db="EMBL/GenBank/DDBJ databases">
        <title>Complete Genome Sequence of Shewanella chilikensis Strain DC57, Isolated from Corroded Seal Rings at a floating production facility in Australia.</title>
        <authorList>
            <person name="Salgar-Chaparro S.J."/>
            <person name="Castillo-Villamizar G.A."/>
            <person name="Poehlein A."/>
            <person name="Daniel R."/>
            <person name="Machuca L."/>
        </authorList>
    </citation>
    <scope>NUCLEOTIDE SEQUENCE [LARGE SCALE GENOMIC DNA]</scope>
    <source>
        <strain evidence="16 18">DC57</strain>
    </source>
</reference>
<dbReference type="EMBL" id="QJSY01000011">
    <property type="protein sequence ID" value="PYE58877.1"/>
    <property type="molecule type" value="Genomic_DNA"/>
</dbReference>
<dbReference type="GO" id="GO:0005886">
    <property type="term" value="C:plasma membrane"/>
    <property type="evidence" value="ECO:0007669"/>
    <property type="project" value="UniProtKB-SubCell"/>
</dbReference>
<dbReference type="GeneID" id="99798849"/>
<keyword evidence="8 14" id="KW-0472">Membrane</keyword>
<evidence type="ECO:0000256" key="3">
    <source>
        <dbReference type="ARBA" id="ARBA00022519"/>
    </source>
</evidence>
<evidence type="ECO:0000313" key="17">
    <source>
        <dbReference type="Proteomes" id="UP000247584"/>
    </source>
</evidence>
<keyword evidence="6" id="KW-0133">Cell shape</keyword>
<organism evidence="16 18">
    <name type="scientific">Shewanella chilikensis</name>
    <dbReference type="NCBI Taxonomy" id="558541"/>
    <lineage>
        <taxon>Bacteria</taxon>
        <taxon>Pseudomonadati</taxon>
        <taxon>Pseudomonadota</taxon>
        <taxon>Gammaproteobacteria</taxon>
        <taxon>Alteromonadales</taxon>
        <taxon>Shewanellaceae</taxon>
        <taxon>Shewanella</taxon>
    </lineage>
</organism>
<reference evidence="15 17" key="1">
    <citation type="submission" date="2018-06" db="EMBL/GenBank/DDBJ databases">
        <title>Genomic Encyclopedia of Type Strains, Phase III (KMG-III): the genomes of soil and plant-associated and newly described type strains.</title>
        <authorList>
            <person name="Whitman W."/>
        </authorList>
    </citation>
    <scope>NUCLEOTIDE SEQUENCE [LARGE SCALE GENOMIC DNA]</scope>
    <source>
        <strain evidence="15 17">JC5</strain>
    </source>
</reference>
<evidence type="ECO:0000313" key="15">
    <source>
        <dbReference type="EMBL" id="PYE58877.1"/>
    </source>
</evidence>
<dbReference type="PANTHER" id="PTHR39579">
    <property type="entry name" value="INNER MEMBRANE PROTEIN YHCB"/>
    <property type="match status" value="1"/>
</dbReference>
<evidence type="ECO:0000256" key="8">
    <source>
        <dbReference type="ARBA" id="ARBA00023136"/>
    </source>
</evidence>
<dbReference type="AlphaFoldDB" id="A0A6G7LNI8"/>
<keyword evidence="5 14" id="KW-0812">Transmembrane</keyword>
<dbReference type="KEGG" id="schk:GII14_03200"/>
<keyword evidence="17" id="KW-1185">Reference proteome</keyword>
<evidence type="ECO:0000256" key="4">
    <source>
        <dbReference type="ARBA" id="ARBA00022618"/>
    </source>
</evidence>
<evidence type="ECO:0000256" key="12">
    <source>
        <dbReference type="ARBA" id="ARBA00035727"/>
    </source>
</evidence>
<feature type="coiled-coil region" evidence="13">
    <location>
        <begin position="37"/>
        <end position="75"/>
    </location>
</feature>
<comment type="similarity">
    <text evidence="10">Belongs to the ZapG family.</text>
</comment>
<dbReference type="GO" id="GO:0008360">
    <property type="term" value="P:regulation of cell shape"/>
    <property type="evidence" value="ECO:0007669"/>
    <property type="project" value="UniProtKB-KW"/>
</dbReference>
<keyword evidence="4" id="KW-0132">Cell division</keyword>
<name>A0A6G7LNI8_9GAMM</name>
<evidence type="ECO:0000256" key="5">
    <source>
        <dbReference type="ARBA" id="ARBA00022692"/>
    </source>
</evidence>
<evidence type="ECO:0000313" key="18">
    <source>
        <dbReference type="Proteomes" id="UP000502117"/>
    </source>
</evidence>
<evidence type="ECO:0000256" key="9">
    <source>
        <dbReference type="ARBA" id="ARBA00023306"/>
    </source>
</evidence>
<dbReference type="Proteomes" id="UP000247584">
    <property type="component" value="Unassembled WGS sequence"/>
</dbReference>
<comment type="subcellular location">
    <subcellularLocation>
        <location evidence="1">Cell inner membrane</location>
        <topology evidence="1">Single-pass membrane protein</topology>
    </subcellularLocation>
</comment>
<dbReference type="EMBL" id="CP045857">
    <property type="protein sequence ID" value="QIJ03284.1"/>
    <property type="molecule type" value="Genomic_DNA"/>
</dbReference>
<protein>
    <recommendedName>
        <fullName evidence="11">Z-ring associated protein G</fullName>
    </recommendedName>
    <alternativeName>
        <fullName evidence="12">Cell division protein ZapG</fullName>
    </alternativeName>
</protein>
<gene>
    <name evidence="15" type="ORF">C8J23_11177</name>
    <name evidence="16" type="ORF">GII14_03200</name>
</gene>
<dbReference type="Pfam" id="PF06295">
    <property type="entry name" value="ZapG-like"/>
    <property type="match status" value="1"/>
</dbReference>
<keyword evidence="2" id="KW-1003">Cell membrane</keyword>
<evidence type="ECO:0000256" key="1">
    <source>
        <dbReference type="ARBA" id="ARBA00004377"/>
    </source>
</evidence>
<keyword evidence="3" id="KW-0997">Cell inner membrane</keyword>
<keyword evidence="9" id="KW-0131">Cell cycle</keyword>
<dbReference type="RefSeq" id="WP_101054888.1">
    <property type="nucleotide sequence ID" value="NZ_BMXX01000012.1"/>
</dbReference>
<dbReference type="Proteomes" id="UP000502117">
    <property type="component" value="Chromosome"/>
</dbReference>
<proteinExistence type="inferred from homology"/>
<evidence type="ECO:0000256" key="11">
    <source>
        <dbReference type="ARBA" id="ARBA00035703"/>
    </source>
</evidence>
<evidence type="ECO:0000256" key="7">
    <source>
        <dbReference type="ARBA" id="ARBA00022989"/>
    </source>
</evidence>
<dbReference type="PANTHER" id="PTHR39579:SF1">
    <property type="entry name" value="INNER MEMBRANE PROTEIN YHCB"/>
    <property type="match status" value="1"/>
</dbReference>
<evidence type="ECO:0000256" key="2">
    <source>
        <dbReference type="ARBA" id="ARBA00022475"/>
    </source>
</evidence>
<evidence type="ECO:0000256" key="6">
    <source>
        <dbReference type="ARBA" id="ARBA00022960"/>
    </source>
</evidence>
<accession>A0A6G7LNI8</accession>
<evidence type="ECO:0000256" key="14">
    <source>
        <dbReference type="SAM" id="Phobius"/>
    </source>
</evidence>
<evidence type="ECO:0000313" key="16">
    <source>
        <dbReference type="EMBL" id="QIJ03284.1"/>
    </source>
</evidence>
<evidence type="ECO:0000256" key="10">
    <source>
        <dbReference type="ARBA" id="ARBA00035657"/>
    </source>
</evidence>
<evidence type="ECO:0000256" key="13">
    <source>
        <dbReference type="SAM" id="Coils"/>
    </source>
</evidence>
<sequence length="117" mass="13071">MEWPLVFAAFILGLILGYIGKTLVSRGLGKSSKSVAIERSKMELSQHKQEVSDHLAEQRALLGQLTEQINRLNQHWNQGSQRLAKEEQLAPLPFMQSSISDLDDKSDAVLSPESIKN</sequence>
<keyword evidence="13" id="KW-0175">Coiled coil</keyword>
<feature type="transmembrane region" description="Helical" evidence="14">
    <location>
        <begin position="6"/>
        <end position="24"/>
    </location>
</feature>
<dbReference type="GO" id="GO:0051301">
    <property type="term" value="P:cell division"/>
    <property type="evidence" value="ECO:0007669"/>
    <property type="project" value="UniProtKB-KW"/>
</dbReference>